<gene>
    <name evidence="3" type="ORF">OLW01_07765</name>
</gene>
<comment type="similarity">
    <text evidence="1">Belongs to the sulfur carrier protein TusA family.</text>
</comment>
<evidence type="ECO:0000313" key="4">
    <source>
        <dbReference type="Proteomes" id="UP001163726"/>
    </source>
</evidence>
<dbReference type="InterPro" id="IPR036868">
    <property type="entry name" value="TusA-like_sf"/>
</dbReference>
<dbReference type="PROSITE" id="PS01148">
    <property type="entry name" value="UPF0033"/>
    <property type="match status" value="1"/>
</dbReference>
<dbReference type="InterPro" id="IPR001455">
    <property type="entry name" value="TusA-like"/>
</dbReference>
<organism evidence="3 4">
    <name type="scientific">Catenovulum adriaticum</name>
    <dbReference type="NCBI Taxonomy" id="2984846"/>
    <lineage>
        <taxon>Bacteria</taxon>
        <taxon>Pseudomonadati</taxon>
        <taxon>Pseudomonadota</taxon>
        <taxon>Gammaproteobacteria</taxon>
        <taxon>Alteromonadales</taxon>
        <taxon>Alteromonadaceae</taxon>
        <taxon>Catenovulum</taxon>
    </lineage>
</organism>
<dbReference type="PANTHER" id="PTHR33279">
    <property type="entry name" value="SULFUR CARRIER PROTEIN YEDF-RELATED"/>
    <property type="match status" value="1"/>
</dbReference>
<keyword evidence="4" id="KW-1185">Reference proteome</keyword>
<evidence type="ECO:0000313" key="3">
    <source>
        <dbReference type="EMBL" id="WAJ69093.1"/>
    </source>
</evidence>
<dbReference type="CDD" id="cd00291">
    <property type="entry name" value="SirA_YedF_YeeD"/>
    <property type="match status" value="1"/>
</dbReference>
<dbReference type="SUPFAM" id="SSF64307">
    <property type="entry name" value="SirA-like"/>
    <property type="match status" value="1"/>
</dbReference>
<reference evidence="3" key="1">
    <citation type="submission" date="2022-10" db="EMBL/GenBank/DDBJ databases">
        <title>Catenovulum adriacola sp. nov. isolated in the Harbour of Susak.</title>
        <authorList>
            <person name="Schoch T."/>
            <person name="Reich S.J."/>
            <person name="Stoeferle S."/>
            <person name="Flaiz M."/>
            <person name="Kazda M."/>
            <person name="Riedel C.U."/>
            <person name="Duerre P."/>
        </authorList>
    </citation>
    <scope>NUCLEOTIDE SEQUENCE</scope>
    <source>
        <strain evidence="3">TS8</strain>
    </source>
</reference>
<dbReference type="EMBL" id="CP109965">
    <property type="protein sequence ID" value="WAJ69093.1"/>
    <property type="molecule type" value="Genomic_DNA"/>
</dbReference>
<evidence type="ECO:0000256" key="1">
    <source>
        <dbReference type="ARBA" id="ARBA00008984"/>
    </source>
</evidence>
<dbReference type="Pfam" id="PF01206">
    <property type="entry name" value="TusA"/>
    <property type="match status" value="1"/>
</dbReference>
<dbReference type="Proteomes" id="UP001163726">
    <property type="component" value="Chromosome"/>
</dbReference>
<name>A0ABY7AHK3_9ALTE</name>
<protein>
    <submittedName>
        <fullName evidence="3">Sulfurtransferase TusA family protein</fullName>
    </submittedName>
</protein>
<dbReference type="RefSeq" id="WP_268073258.1">
    <property type="nucleotide sequence ID" value="NZ_CP109965.1"/>
</dbReference>
<evidence type="ECO:0000259" key="2">
    <source>
        <dbReference type="PROSITE" id="PS01148"/>
    </source>
</evidence>
<dbReference type="PANTHER" id="PTHR33279:SF6">
    <property type="entry name" value="SULFUR CARRIER PROTEIN YEDF-RELATED"/>
    <property type="match status" value="1"/>
</dbReference>
<sequence length="78" mass="8607">MLFNLDTQGLVCPMPLLKLKLLLKQCHSGDTIEQLVTDKTSVKDIPAWLENKGYGVQINHPTPSVYCLVIKVNANSGL</sequence>
<proteinExistence type="inferred from homology"/>
<feature type="domain" description="UPF0033" evidence="2">
    <location>
        <begin position="5"/>
        <end position="29"/>
    </location>
</feature>
<accession>A0ABY7AHK3</accession>
<dbReference type="Gene3D" id="3.30.110.40">
    <property type="entry name" value="TusA-like domain"/>
    <property type="match status" value="1"/>
</dbReference>